<proteinExistence type="predicted"/>
<organism evidence="1 2">
    <name type="scientific">Ureaplasma urealyticum</name>
    <name type="common">Ureaplasma urealyticum biotype 2</name>
    <dbReference type="NCBI Taxonomy" id="2130"/>
    <lineage>
        <taxon>Bacteria</taxon>
        <taxon>Bacillati</taxon>
        <taxon>Mycoplasmatota</taxon>
        <taxon>Mycoplasmoidales</taxon>
        <taxon>Mycoplasmoidaceae</taxon>
        <taxon>Ureaplasma</taxon>
    </lineage>
</organism>
<name>A0ABD4SKA9_UREUR</name>
<dbReference type="Proteomes" id="UP001201240">
    <property type="component" value="Unassembled WGS sequence"/>
</dbReference>
<gene>
    <name evidence="1" type="ORF">LH652_02690</name>
</gene>
<evidence type="ECO:0000313" key="1">
    <source>
        <dbReference type="EMBL" id="MCF1349187.1"/>
    </source>
</evidence>
<evidence type="ECO:0000313" key="2">
    <source>
        <dbReference type="Proteomes" id="UP001201240"/>
    </source>
</evidence>
<protein>
    <submittedName>
        <fullName evidence="1">Uncharacterized protein</fullName>
    </submittedName>
</protein>
<sequence length="381" mass="45754">MKMLVNPQINYYLQEKKYVPQYAYYVNKKQKPIELFARYRGRPALFIRENTMINTSLASNVLNLDFEFEVAGDFKLPINYFFMDIKSEIGEFRNLEVRETKHSPYEIGGTNYDLYTYKTSLKINLNQAGFVNKTTLNKKINFAFFLRINDDKRIHEQIDYTCGKSLFFEAVQKEFENLNFDYFYKNTFLLNNHKKVDPTNFWETIPLFWLQQKDFHNQIAIANNKRHIFNTKLTLNDKDSWTNRPTKETFESIKYCLEYTNLANQNKKIEWNEDYESINIAYDLHQRPIDFLLTMKAKFLYDFSNDQLIVDNNHGFSGIWLPSKQKAKLKITFINNYLTPQKYEMEQLIEIKNDFNPHNKRKISVRKAIIENYEDFKTIEN</sequence>
<dbReference type="EMBL" id="JAJBIS010000001">
    <property type="protein sequence ID" value="MCF1349187.1"/>
    <property type="molecule type" value="Genomic_DNA"/>
</dbReference>
<accession>A0ABD4SKA9</accession>
<reference evidence="1 2" key="1">
    <citation type="submission" date="2021-10" db="EMBL/GenBank/DDBJ databases">
        <title>Sequencing the mobilome of antimicrobial resistant bacterial isolates spanning a range of GC content: The potential of a sustainable low cost, low infrastructure approach for surveillance with Oxford Nanopore sequencing.</title>
        <authorList>
            <person name="Sands K."/>
        </authorList>
    </citation>
    <scope>NUCLEOTIDE SEQUENCE [LARGE SCALE GENOMIC DNA]</scope>
    <source>
        <strain evidence="1 2">MIN-202</strain>
    </source>
</reference>
<dbReference type="AlphaFoldDB" id="A0ABD4SKA9"/>
<comment type="caution">
    <text evidence="1">The sequence shown here is derived from an EMBL/GenBank/DDBJ whole genome shotgun (WGS) entry which is preliminary data.</text>
</comment>